<dbReference type="Gramene" id="KQL25718">
    <property type="protein sequence ID" value="KQL25718"/>
    <property type="gene ID" value="SETIT_033786mg"/>
</dbReference>
<dbReference type="AlphaFoldDB" id="K4A4I2"/>
<sequence>MVFEDSANVDTGLHYAMTQKMHDFCLSLLKRRYLFRNVVMKI</sequence>
<accession>K4A4I2</accession>
<dbReference type="EMBL" id="AGNK02001247">
    <property type="status" value="NOT_ANNOTATED_CDS"/>
    <property type="molecule type" value="Genomic_DNA"/>
</dbReference>
<evidence type="ECO:0000313" key="1">
    <source>
        <dbReference type="EnsemblPlants" id="KQL25718"/>
    </source>
</evidence>
<dbReference type="Proteomes" id="UP000004995">
    <property type="component" value="Unassembled WGS sequence"/>
</dbReference>
<keyword evidence="2" id="KW-1185">Reference proteome</keyword>
<protein>
    <submittedName>
        <fullName evidence="1">Uncharacterized protein</fullName>
    </submittedName>
</protein>
<reference evidence="1" key="2">
    <citation type="submission" date="2018-08" db="UniProtKB">
        <authorList>
            <consortium name="EnsemblPlants"/>
        </authorList>
    </citation>
    <scope>IDENTIFICATION</scope>
    <source>
        <strain evidence="1">Yugu1</strain>
    </source>
</reference>
<dbReference type="HOGENOM" id="CLU_3261441_0_0_1"/>
<dbReference type="EnsemblPlants" id="KQL25718">
    <property type="protein sequence ID" value="KQL25718"/>
    <property type="gene ID" value="SETIT_033786mg"/>
</dbReference>
<dbReference type="InParanoid" id="K4A4I2"/>
<name>K4A4I2_SETIT</name>
<reference evidence="2" key="1">
    <citation type="journal article" date="2012" name="Nat. Biotechnol.">
        <title>Reference genome sequence of the model plant Setaria.</title>
        <authorList>
            <person name="Bennetzen J.L."/>
            <person name="Schmutz J."/>
            <person name="Wang H."/>
            <person name="Percifield R."/>
            <person name="Hawkins J."/>
            <person name="Pontaroli A.C."/>
            <person name="Estep M."/>
            <person name="Feng L."/>
            <person name="Vaughn J.N."/>
            <person name="Grimwood J."/>
            <person name="Jenkins J."/>
            <person name="Barry K."/>
            <person name="Lindquist E."/>
            <person name="Hellsten U."/>
            <person name="Deshpande S."/>
            <person name="Wang X."/>
            <person name="Wu X."/>
            <person name="Mitros T."/>
            <person name="Triplett J."/>
            <person name="Yang X."/>
            <person name="Ye C.Y."/>
            <person name="Mauro-Herrera M."/>
            <person name="Wang L."/>
            <person name="Li P."/>
            <person name="Sharma M."/>
            <person name="Sharma R."/>
            <person name="Ronald P.C."/>
            <person name="Panaud O."/>
            <person name="Kellogg E.A."/>
            <person name="Brutnell T.P."/>
            <person name="Doust A.N."/>
            <person name="Tuskan G.A."/>
            <person name="Rokhsar D."/>
            <person name="Devos K.M."/>
        </authorList>
    </citation>
    <scope>NUCLEOTIDE SEQUENCE [LARGE SCALE GENOMIC DNA]</scope>
    <source>
        <strain evidence="2">cv. Yugu1</strain>
    </source>
</reference>
<evidence type="ECO:0000313" key="2">
    <source>
        <dbReference type="Proteomes" id="UP000004995"/>
    </source>
</evidence>
<proteinExistence type="predicted"/>
<organism evidence="1 2">
    <name type="scientific">Setaria italica</name>
    <name type="common">Foxtail millet</name>
    <name type="synonym">Panicum italicum</name>
    <dbReference type="NCBI Taxonomy" id="4555"/>
    <lineage>
        <taxon>Eukaryota</taxon>
        <taxon>Viridiplantae</taxon>
        <taxon>Streptophyta</taxon>
        <taxon>Embryophyta</taxon>
        <taxon>Tracheophyta</taxon>
        <taxon>Spermatophyta</taxon>
        <taxon>Magnoliopsida</taxon>
        <taxon>Liliopsida</taxon>
        <taxon>Poales</taxon>
        <taxon>Poaceae</taxon>
        <taxon>PACMAD clade</taxon>
        <taxon>Panicoideae</taxon>
        <taxon>Panicodae</taxon>
        <taxon>Paniceae</taxon>
        <taxon>Cenchrinae</taxon>
        <taxon>Setaria</taxon>
    </lineage>
</organism>